<sequence length="203" mass="22092">MPTQLAHPQPGQAAMALTPSHVVAWVARHVVPAEPRVRAALYRAGVSPADADDLVQEAYCRFAAMAEVDHIAEPGAYFMTMVKNLRRDALRRAAVVKFEDITESAALFVTEEAHGVEAVVAARMQLRLVERLLASLPERCATIFRLKRIEGLSQKAIAAQLGVSESIVENDVQKGLKAMQRAIAEPAGKEWTGLEQGRARTTG</sequence>
<dbReference type="InterPro" id="IPR013324">
    <property type="entry name" value="RNA_pol_sigma_r3/r4-like"/>
</dbReference>
<reference evidence="8" key="1">
    <citation type="journal article" date="2019" name="Int. J. Syst. Evol. Microbiol.">
        <title>The Global Catalogue of Microorganisms (GCM) 10K type strain sequencing project: providing services to taxonomists for standard genome sequencing and annotation.</title>
        <authorList>
            <consortium name="The Broad Institute Genomics Platform"/>
            <consortium name="The Broad Institute Genome Sequencing Center for Infectious Disease"/>
            <person name="Wu L."/>
            <person name="Ma J."/>
        </authorList>
    </citation>
    <scope>NUCLEOTIDE SEQUENCE [LARGE SCALE GENOMIC DNA]</scope>
    <source>
        <strain evidence="8">KCTC 42224</strain>
    </source>
</reference>
<keyword evidence="3" id="KW-0731">Sigma factor</keyword>
<evidence type="ECO:0000259" key="6">
    <source>
        <dbReference type="Pfam" id="PF08281"/>
    </source>
</evidence>
<dbReference type="EMBL" id="JBHRYE010000019">
    <property type="protein sequence ID" value="MFC3672117.1"/>
    <property type="molecule type" value="Genomic_DNA"/>
</dbReference>
<dbReference type="InterPro" id="IPR014284">
    <property type="entry name" value="RNA_pol_sigma-70_dom"/>
</dbReference>
<proteinExistence type="inferred from homology"/>
<comment type="similarity">
    <text evidence="1">Belongs to the sigma-70 factor family. ECF subfamily.</text>
</comment>
<name>A0ABV7V5E1_9SPHN</name>
<keyword evidence="8" id="KW-1185">Reference proteome</keyword>
<organism evidence="7 8">
    <name type="scientific">Novosphingobium pokkalii</name>
    <dbReference type="NCBI Taxonomy" id="1770194"/>
    <lineage>
        <taxon>Bacteria</taxon>
        <taxon>Pseudomonadati</taxon>
        <taxon>Pseudomonadota</taxon>
        <taxon>Alphaproteobacteria</taxon>
        <taxon>Sphingomonadales</taxon>
        <taxon>Sphingomonadaceae</taxon>
        <taxon>Novosphingobium</taxon>
    </lineage>
</organism>
<keyword evidence="2" id="KW-0805">Transcription regulation</keyword>
<dbReference type="InterPro" id="IPR036388">
    <property type="entry name" value="WH-like_DNA-bd_sf"/>
</dbReference>
<dbReference type="Gene3D" id="1.10.10.10">
    <property type="entry name" value="Winged helix-like DNA-binding domain superfamily/Winged helix DNA-binding domain"/>
    <property type="match status" value="1"/>
</dbReference>
<feature type="domain" description="RNA polymerase sigma-70 region 2" evidence="5">
    <location>
        <begin position="34"/>
        <end position="93"/>
    </location>
</feature>
<evidence type="ECO:0000259" key="5">
    <source>
        <dbReference type="Pfam" id="PF04542"/>
    </source>
</evidence>
<dbReference type="Proteomes" id="UP001595683">
    <property type="component" value="Unassembled WGS sequence"/>
</dbReference>
<protein>
    <submittedName>
        <fullName evidence="7">RNA polymerase sigma factor</fullName>
    </submittedName>
</protein>
<dbReference type="InterPro" id="IPR013249">
    <property type="entry name" value="RNA_pol_sigma70_r4_t2"/>
</dbReference>
<evidence type="ECO:0000256" key="2">
    <source>
        <dbReference type="ARBA" id="ARBA00023015"/>
    </source>
</evidence>
<dbReference type="SUPFAM" id="SSF88659">
    <property type="entry name" value="Sigma3 and sigma4 domains of RNA polymerase sigma factors"/>
    <property type="match status" value="1"/>
</dbReference>
<gene>
    <name evidence="7" type="ORF">ACFOOT_11845</name>
</gene>
<evidence type="ECO:0000313" key="8">
    <source>
        <dbReference type="Proteomes" id="UP001595683"/>
    </source>
</evidence>
<accession>A0ABV7V5E1</accession>
<comment type="caution">
    <text evidence="7">The sequence shown here is derived from an EMBL/GenBank/DDBJ whole genome shotgun (WGS) entry which is preliminary data.</text>
</comment>
<evidence type="ECO:0000256" key="4">
    <source>
        <dbReference type="ARBA" id="ARBA00023163"/>
    </source>
</evidence>
<dbReference type="SUPFAM" id="SSF88946">
    <property type="entry name" value="Sigma2 domain of RNA polymerase sigma factors"/>
    <property type="match status" value="1"/>
</dbReference>
<dbReference type="CDD" id="cd06171">
    <property type="entry name" value="Sigma70_r4"/>
    <property type="match status" value="1"/>
</dbReference>
<dbReference type="InterPro" id="IPR007627">
    <property type="entry name" value="RNA_pol_sigma70_r2"/>
</dbReference>
<dbReference type="PANTHER" id="PTHR43133:SF63">
    <property type="entry name" value="RNA POLYMERASE SIGMA FACTOR FECI-RELATED"/>
    <property type="match status" value="1"/>
</dbReference>
<dbReference type="InterPro" id="IPR039425">
    <property type="entry name" value="RNA_pol_sigma-70-like"/>
</dbReference>
<dbReference type="PANTHER" id="PTHR43133">
    <property type="entry name" value="RNA POLYMERASE ECF-TYPE SIGMA FACTO"/>
    <property type="match status" value="1"/>
</dbReference>
<evidence type="ECO:0000313" key="7">
    <source>
        <dbReference type="EMBL" id="MFC3672117.1"/>
    </source>
</evidence>
<dbReference type="Pfam" id="PF08281">
    <property type="entry name" value="Sigma70_r4_2"/>
    <property type="match status" value="1"/>
</dbReference>
<dbReference type="Pfam" id="PF04542">
    <property type="entry name" value="Sigma70_r2"/>
    <property type="match status" value="1"/>
</dbReference>
<feature type="domain" description="RNA polymerase sigma factor 70 region 4 type 2" evidence="6">
    <location>
        <begin position="127"/>
        <end position="179"/>
    </location>
</feature>
<dbReference type="Gene3D" id="1.10.1740.10">
    <property type="match status" value="1"/>
</dbReference>
<evidence type="ECO:0000256" key="1">
    <source>
        <dbReference type="ARBA" id="ARBA00010641"/>
    </source>
</evidence>
<keyword evidence="4" id="KW-0804">Transcription</keyword>
<dbReference type="InterPro" id="IPR013325">
    <property type="entry name" value="RNA_pol_sigma_r2"/>
</dbReference>
<dbReference type="NCBIfam" id="TIGR02937">
    <property type="entry name" value="sigma70-ECF"/>
    <property type="match status" value="1"/>
</dbReference>
<dbReference type="RefSeq" id="WP_229815574.1">
    <property type="nucleotide sequence ID" value="NZ_BMZP01000020.1"/>
</dbReference>
<evidence type="ECO:0000256" key="3">
    <source>
        <dbReference type="ARBA" id="ARBA00023082"/>
    </source>
</evidence>